<reference evidence="28 29" key="1">
    <citation type="submission" date="2023-04" db="EMBL/GenBank/DDBJ databases">
        <title>Clostridium tannerae sp. nov., isolated from the fecal material of an alpaca.</title>
        <authorList>
            <person name="Miller S."/>
            <person name="Hendry M."/>
            <person name="King J."/>
            <person name="Sankaranarayanan K."/>
            <person name="Lawson P.A."/>
        </authorList>
    </citation>
    <scope>NUCLEOTIDE SEQUENCE [LARGE SCALE GENOMIC DNA]</scope>
    <source>
        <strain evidence="28 29">A1-XYC3</strain>
    </source>
</reference>
<comment type="catalytic activity">
    <reaction evidence="16">
        <text>L-arginyl-L-alpha-amino acid(out) = L-arginyl-L-alpha-amino acid(in)</text>
        <dbReference type="Rhea" id="RHEA:79371"/>
        <dbReference type="ChEBI" id="CHEBI:84315"/>
    </reaction>
</comment>
<keyword evidence="8" id="KW-0458">Lysosome</keyword>
<comment type="function">
    <text evidence="24">Lysosomal dipeptide uniporter that selectively exports lysine, arginine or histidine-containing dipeptides with a net positive charge from the lysosome lumen into the cytosol. Could play a role in a specific type of protein O-glycosylation indirectly regulating macrophages migration and tissue invasion. Also essential for liver homeostasis.</text>
</comment>
<name>A0ABU4JYX9_9CLOT</name>
<dbReference type="InterPro" id="IPR011701">
    <property type="entry name" value="MFS"/>
</dbReference>
<feature type="domain" description="Major facilitator superfamily (MFS) profile" evidence="27">
    <location>
        <begin position="13"/>
        <end position="392"/>
    </location>
</feature>
<evidence type="ECO:0000256" key="9">
    <source>
        <dbReference type="ARBA" id="ARBA00044876"/>
    </source>
</evidence>
<evidence type="ECO:0000256" key="5">
    <source>
        <dbReference type="ARBA" id="ARBA00022692"/>
    </source>
</evidence>
<comment type="catalytic activity">
    <reaction evidence="14">
        <text>L-alpha-aminoacyl-L-lysine(out) = L-alpha-aminoacyl-L-lysine(in)</text>
        <dbReference type="Rhea" id="RHEA:79383"/>
        <dbReference type="ChEBI" id="CHEBI:229966"/>
    </reaction>
</comment>
<comment type="similarity">
    <text evidence="3">Belongs to the major facilitator superfamily.</text>
</comment>
<evidence type="ECO:0000256" key="8">
    <source>
        <dbReference type="ARBA" id="ARBA00023228"/>
    </source>
</evidence>
<evidence type="ECO:0000256" key="22">
    <source>
        <dbReference type="ARBA" id="ARBA00044985"/>
    </source>
</evidence>
<keyword evidence="7 26" id="KW-0472">Membrane</keyword>
<feature type="transmembrane region" description="Helical" evidence="26">
    <location>
        <begin position="370"/>
        <end position="391"/>
    </location>
</feature>
<evidence type="ECO:0000256" key="16">
    <source>
        <dbReference type="ARBA" id="ARBA00044899"/>
    </source>
</evidence>
<dbReference type="Proteomes" id="UP001281656">
    <property type="component" value="Unassembled WGS sequence"/>
</dbReference>
<dbReference type="EMBL" id="JARUJP010000044">
    <property type="protein sequence ID" value="MDW8803121.1"/>
    <property type="molecule type" value="Genomic_DNA"/>
</dbReference>
<comment type="subcellular location">
    <subcellularLocation>
        <location evidence="2">Cell membrane</location>
        <topology evidence="2">Multi-pass membrane protein</topology>
    </subcellularLocation>
    <subcellularLocation>
        <location evidence="1">Lysosome membrane</location>
        <topology evidence="1">Multi-pass membrane protein</topology>
    </subcellularLocation>
</comment>
<protein>
    <recommendedName>
        <fullName evidence="22">Lysosomal dipeptide transporter MFSD1</fullName>
    </recommendedName>
    <alternativeName>
        <fullName evidence="23">Major facilitator superfamily domain-containing protein 1</fullName>
    </alternativeName>
</protein>
<evidence type="ECO:0000256" key="3">
    <source>
        <dbReference type="ARBA" id="ARBA00008335"/>
    </source>
</evidence>
<feature type="transmembrane region" description="Helical" evidence="26">
    <location>
        <begin position="78"/>
        <end position="96"/>
    </location>
</feature>
<comment type="catalytic activity">
    <reaction evidence="20">
        <text>L-alanyl-L-lysine(out) = L-alanyl-L-lysine(in)</text>
        <dbReference type="Rhea" id="RHEA:79415"/>
        <dbReference type="ChEBI" id="CHEBI:192470"/>
    </reaction>
</comment>
<evidence type="ECO:0000256" key="18">
    <source>
        <dbReference type="ARBA" id="ARBA00044903"/>
    </source>
</evidence>
<feature type="transmembrane region" description="Helical" evidence="26">
    <location>
        <begin position="51"/>
        <end position="71"/>
    </location>
</feature>
<evidence type="ECO:0000256" key="19">
    <source>
        <dbReference type="ARBA" id="ARBA00044912"/>
    </source>
</evidence>
<comment type="catalytic activity">
    <reaction evidence="18">
        <text>L-arginyl-glycine(out) = L-arginyl-glycine(in)</text>
        <dbReference type="Rhea" id="RHEA:79391"/>
        <dbReference type="ChEBI" id="CHEBI:229955"/>
    </reaction>
</comment>
<feature type="transmembrane region" description="Helical" evidence="26">
    <location>
        <begin position="213"/>
        <end position="238"/>
    </location>
</feature>
<evidence type="ECO:0000256" key="4">
    <source>
        <dbReference type="ARBA" id="ARBA00022448"/>
    </source>
</evidence>
<evidence type="ECO:0000313" key="29">
    <source>
        <dbReference type="Proteomes" id="UP001281656"/>
    </source>
</evidence>
<organism evidence="28 29">
    <name type="scientific">Clostridium tanneri</name>
    <dbReference type="NCBI Taxonomy" id="3037988"/>
    <lineage>
        <taxon>Bacteria</taxon>
        <taxon>Bacillati</taxon>
        <taxon>Bacillota</taxon>
        <taxon>Clostridia</taxon>
        <taxon>Eubacteriales</taxon>
        <taxon>Clostridiaceae</taxon>
        <taxon>Clostridium</taxon>
    </lineage>
</organism>
<keyword evidence="4" id="KW-0813">Transport</keyword>
<comment type="catalytic activity">
    <reaction evidence="15">
        <text>L-aspartyl-L-lysine(out) = L-aspartyl-L-lysine(in)</text>
        <dbReference type="Rhea" id="RHEA:79411"/>
        <dbReference type="ChEBI" id="CHEBI:229953"/>
    </reaction>
</comment>
<evidence type="ECO:0000256" key="12">
    <source>
        <dbReference type="ARBA" id="ARBA00044884"/>
    </source>
</evidence>
<dbReference type="RefSeq" id="WP_318799297.1">
    <property type="nucleotide sequence ID" value="NZ_JARUJP010000044.1"/>
</dbReference>
<proteinExistence type="inferred from homology"/>
<comment type="catalytic activity">
    <reaction evidence="19">
        <text>L-histidyl-L-alpha-amino acid(out) = L-histidyl-L-alpha-amino acid(in)</text>
        <dbReference type="Rhea" id="RHEA:79379"/>
        <dbReference type="ChEBI" id="CHEBI:229964"/>
    </reaction>
</comment>
<evidence type="ECO:0000256" key="11">
    <source>
        <dbReference type="ARBA" id="ARBA00044881"/>
    </source>
</evidence>
<comment type="catalytic activity">
    <reaction evidence="12">
        <text>L-alpha-aminoacyl-L-histidine(out) = L-alpha-aminoacyl-L-histidine(in)</text>
        <dbReference type="Rhea" id="RHEA:79375"/>
        <dbReference type="ChEBI" id="CHEBI:229967"/>
    </reaction>
</comment>
<keyword evidence="6 26" id="KW-1133">Transmembrane helix</keyword>
<evidence type="ECO:0000256" key="6">
    <source>
        <dbReference type="ARBA" id="ARBA00022989"/>
    </source>
</evidence>
<evidence type="ECO:0000256" key="25">
    <source>
        <dbReference type="ARBA" id="ARBA00046376"/>
    </source>
</evidence>
<feature type="transmembrane region" description="Helical" evidence="26">
    <location>
        <begin position="301"/>
        <end position="322"/>
    </location>
</feature>
<comment type="catalytic activity">
    <reaction evidence="17">
        <text>L-lysyl-L-lysine(out) = L-lysyl-L-lysine(in)</text>
        <dbReference type="Rhea" id="RHEA:79403"/>
        <dbReference type="ChEBI" id="CHEBI:229956"/>
    </reaction>
</comment>
<dbReference type="InterPro" id="IPR022324">
    <property type="entry name" value="Bacilysin_exporter_BacE_put"/>
</dbReference>
<dbReference type="PANTHER" id="PTHR23512:SF3">
    <property type="entry name" value="MAJOR FACILITATOR SUPERFAMILY DOMAIN-CONTAINING PROTEIN 1"/>
    <property type="match status" value="1"/>
</dbReference>
<evidence type="ECO:0000256" key="24">
    <source>
        <dbReference type="ARBA" id="ARBA00045709"/>
    </source>
</evidence>
<gene>
    <name evidence="28" type="ORF">P8V03_18495</name>
</gene>
<feature type="transmembrane region" description="Helical" evidence="26">
    <location>
        <begin position="134"/>
        <end position="159"/>
    </location>
</feature>
<keyword evidence="29" id="KW-1185">Reference proteome</keyword>
<comment type="caution">
    <text evidence="28">The sequence shown here is derived from an EMBL/GenBank/DDBJ whole genome shotgun (WGS) entry which is preliminary data.</text>
</comment>
<evidence type="ECO:0000256" key="7">
    <source>
        <dbReference type="ARBA" id="ARBA00023136"/>
    </source>
</evidence>
<dbReference type="CDD" id="cd06174">
    <property type="entry name" value="MFS"/>
    <property type="match status" value="1"/>
</dbReference>
<evidence type="ECO:0000256" key="2">
    <source>
        <dbReference type="ARBA" id="ARBA00004651"/>
    </source>
</evidence>
<keyword evidence="5 26" id="KW-0812">Transmembrane</keyword>
<evidence type="ECO:0000256" key="20">
    <source>
        <dbReference type="ARBA" id="ARBA00044919"/>
    </source>
</evidence>
<evidence type="ECO:0000259" key="27">
    <source>
        <dbReference type="PROSITE" id="PS50850"/>
    </source>
</evidence>
<evidence type="ECO:0000256" key="15">
    <source>
        <dbReference type="ARBA" id="ARBA00044898"/>
    </source>
</evidence>
<dbReference type="Pfam" id="PF07690">
    <property type="entry name" value="MFS_1"/>
    <property type="match status" value="1"/>
</dbReference>
<dbReference type="Gene3D" id="1.20.1250.20">
    <property type="entry name" value="MFS general substrate transporter like domains"/>
    <property type="match status" value="2"/>
</dbReference>
<feature type="transmembrane region" description="Helical" evidence="26">
    <location>
        <begin position="165"/>
        <end position="184"/>
    </location>
</feature>
<comment type="subunit">
    <text evidence="25">Homodimer. Interacts with lysosomal protein GLMP (via lumenal domain); the interaction starts while both proteins are still in the endoplasmic reticulum and is required for stabilization of MFSD1 in lysosomes but has no direct effect on its targeting to lysosomes or transporter activity.</text>
</comment>
<feature type="transmembrane region" description="Helical" evidence="26">
    <location>
        <begin position="334"/>
        <end position="358"/>
    </location>
</feature>
<evidence type="ECO:0000256" key="21">
    <source>
        <dbReference type="ARBA" id="ARBA00044924"/>
    </source>
</evidence>
<dbReference type="InterPro" id="IPR020846">
    <property type="entry name" value="MFS_dom"/>
</dbReference>
<dbReference type="PROSITE" id="PS50850">
    <property type="entry name" value="MFS"/>
    <property type="match status" value="1"/>
</dbReference>
<feature type="transmembrane region" description="Helical" evidence="26">
    <location>
        <begin position="102"/>
        <end position="122"/>
    </location>
</feature>
<dbReference type="PANTHER" id="PTHR23512">
    <property type="entry name" value="MAJOR FACILITATOR SUPERFAMILY DOMAIN-CONTAINING PROTEIN 1"/>
    <property type="match status" value="1"/>
</dbReference>
<comment type="catalytic activity">
    <reaction evidence="21">
        <text>L-lysyl-glycine(out) = L-lysyl-glycine(in)</text>
        <dbReference type="Rhea" id="RHEA:79407"/>
        <dbReference type="ChEBI" id="CHEBI:191202"/>
    </reaction>
</comment>
<evidence type="ECO:0000313" key="28">
    <source>
        <dbReference type="EMBL" id="MDW8803121.1"/>
    </source>
</evidence>
<dbReference type="PROSITE" id="PS51257">
    <property type="entry name" value="PROKAR_LIPOPROTEIN"/>
    <property type="match status" value="1"/>
</dbReference>
<comment type="catalytic activity">
    <reaction evidence="10">
        <text>L-histidyl-glycine(out) = L-histidyl-glycine(in)</text>
        <dbReference type="Rhea" id="RHEA:79395"/>
        <dbReference type="ChEBI" id="CHEBI:229957"/>
    </reaction>
</comment>
<evidence type="ECO:0000256" key="17">
    <source>
        <dbReference type="ARBA" id="ARBA00044900"/>
    </source>
</evidence>
<dbReference type="PRINTS" id="PR01988">
    <property type="entry name" value="EXPORTERBACE"/>
</dbReference>
<evidence type="ECO:0000256" key="14">
    <source>
        <dbReference type="ARBA" id="ARBA00044893"/>
    </source>
</evidence>
<sequence>MENKKTKNYAWVILIVACLAIFSPSYTQYQLSPIYKDLITKFSLSNSQFTSVFSAPMIPAVFLSLIAGLLVDRFGVKVVITVALTISAIGTTLRITAGTYSILFISMLMAGFGATFLNANGAKILCGWFPTEKVSMVMGVFLAASNIGMTIGMGTTAMIPSISNAFFIAAVISIIVVIIWIIFMKNPSCSIGDKPDALPIGECLKVVVKSRPVWIVGLCLMFILGANIVVSSFLPAALISRGISAVSAGVYASMVAIGSLIGCILAPAVALKLKNAKLLLFSLSITSAIFVIFSWKMPEGLLLGICLLTTGVTIGGLMPLLMSIPIRLKEIGPTYAGTAGGFTGTIQLLGAVIIPTYIVVPLSGNNTNMLFVLGGICMVLVCIVCLALPNLDKQ</sequence>
<dbReference type="SUPFAM" id="SSF103473">
    <property type="entry name" value="MFS general substrate transporter"/>
    <property type="match status" value="1"/>
</dbReference>
<comment type="catalytic activity">
    <reaction evidence="9">
        <text>L-lysyl-L-alanine(out) = L-lysyl-L-alanine(in)</text>
        <dbReference type="Rhea" id="RHEA:79399"/>
        <dbReference type="ChEBI" id="CHEBI:229954"/>
    </reaction>
</comment>
<comment type="catalytic activity">
    <reaction evidence="13">
        <text>L-lysyl-L-alpha-amino acid(out) = L-lysyl-L-alpha-amino acid(in)</text>
        <dbReference type="Rhea" id="RHEA:79387"/>
        <dbReference type="ChEBI" id="CHEBI:229965"/>
    </reaction>
</comment>
<accession>A0ABU4JYX9</accession>
<evidence type="ECO:0000256" key="26">
    <source>
        <dbReference type="SAM" id="Phobius"/>
    </source>
</evidence>
<evidence type="ECO:0000256" key="10">
    <source>
        <dbReference type="ARBA" id="ARBA00044878"/>
    </source>
</evidence>
<evidence type="ECO:0000256" key="13">
    <source>
        <dbReference type="ARBA" id="ARBA00044891"/>
    </source>
</evidence>
<evidence type="ECO:0000256" key="23">
    <source>
        <dbReference type="ARBA" id="ARBA00045018"/>
    </source>
</evidence>
<feature type="transmembrane region" description="Helical" evidence="26">
    <location>
        <begin position="278"/>
        <end position="295"/>
    </location>
</feature>
<dbReference type="InterPro" id="IPR036259">
    <property type="entry name" value="MFS_trans_sf"/>
</dbReference>
<dbReference type="InterPro" id="IPR052187">
    <property type="entry name" value="MFSD1"/>
</dbReference>
<feature type="transmembrane region" description="Helical" evidence="26">
    <location>
        <begin position="250"/>
        <end position="271"/>
    </location>
</feature>
<evidence type="ECO:0000256" key="1">
    <source>
        <dbReference type="ARBA" id="ARBA00004155"/>
    </source>
</evidence>
<comment type="catalytic activity">
    <reaction evidence="11">
        <text>L-alpha-aminoacyl-L-arginine(out) = L-alpha-aminoacyl-L-arginine(in)</text>
        <dbReference type="Rhea" id="RHEA:79367"/>
        <dbReference type="ChEBI" id="CHEBI:229968"/>
    </reaction>
</comment>